<evidence type="ECO:0000313" key="2">
    <source>
        <dbReference type="EMBL" id="PCD29620.1"/>
    </source>
</evidence>
<evidence type="ECO:0000313" key="3">
    <source>
        <dbReference type="Proteomes" id="UP000219602"/>
    </source>
</evidence>
<keyword evidence="1" id="KW-0812">Transmembrane</keyword>
<protein>
    <submittedName>
        <fullName evidence="2">Uncharacterized protein</fullName>
    </submittedName>
</protein>
<reference evidence="2 3" key="1">
    <citation type="journal article" date="2016" name="Environ. Microbiol.">
        <title>Effector profiles distinguish formae speciales of Fusarium oxysporum.</title>
        <authorList>
            <person name="van Dam P."/>
            <person name="Fokkens L."/>
            <person name="Schmidt S.M."/>
            <person name="Linmans J.H."/>
            <person name="Kistler H.C."/>
            <person name="Ma L.J."/>
            <person name="Rep M."/>
        </authorList>
    </citation>
    <scope>NUCLEOTIDE SEQUENCE [LARGE SCALE GENOMIC DNA]</scope>
    <source>
        <strain evidence="2 3">Forc016</strain>
    </source>
</reference>
<dbReference type="Proteomes" id="UP000219602">
    <property type="component" value="Chromosome 10"/>
</dbReference>
<reference evidence="2 3" key="2">
    <citation type="journal article" date="2017" name="Sci. Rep.">
        <title>A mobile pathogenicity chromosome in Fusarium oxysporum for infection of multiple cucurbit species.</title>
        <authorList>
            <person name="van Dam P."/>
            <person name="Fokkens L."/>
            <person name="Ayukawa Y."/>
            <person name="van der Gragt M."/>
            <person name="Ter Horst A."/>
            <person name="Brankovics B."/>
            <person name="Houterman P.M."/>
            <person name="Arie T."/>
            <person name="Rep M."/>
        </authorList>
    </citation>
    <scope>NUCLEOTIDE SEQUENCE [LARGE SCALE GENOMIC DNA]</scope>
    <source>
        <strain evidence="2 3">Forc016</strain>
    </source>
</reference>
<feature type="transmembrane region" description="Helical" evidence="1">
    <location>
        <begin position="82"/>
        <end position="101"/>
    </location>
</feature>
<organism evidence="2 3">
    <name type="scientific">Fusarium oxysporum f. sp. radicis-cucumerinum</name>
    <dbReference type="NCBI Taxonomy" id="327505"/>
    <lineage>
        <taxon>Eukaryota</taxon>
        <taxon>Fungi</taxon>
        <taxon>Dikarya</taxon>
        <taxon>Ascomycota</taxon>
        <taxon>Pezizomycotina</taxon>
        <taxon>Sordariomycetes</taxon>
        <taxon>Hypocreomycetidae</taxon>
        <taxon>Hypocreales</taxon>
        <taxon>Nectriaceae</taxon>
        <taxon>Fusarium</taxon>
        <taxon>Fusarium oxysporum species complex</taxon>
    </lineage>
</organism>
<dbReference type="EMBL" id="MABQ02000008">
    <property type="protein sequence ID" value="PCD29620.1"/>
    <property type="molecule type" value="Genomic_DNA"/>
</dbReference>
<keyword evidence="1" id="KW-0472">Membrane</keyword>
<dbReference type="STRING" id="327505.A0A2H3GIX8"/>
<keyword evidence="1" id="KW-1133">Transmembrane helix</keyword>
<feature type="transmembrane region" description="Helical" evidence="1">
    <location>
        <begin position="695"/>
        <end position="722"/>
    </location>
</feature>
<dbReference type="AlphaFoldDB" id="A0A2H3GIX8"/>
<accession>A0A2H3GIX8</accession>
<evidence type="ECO:0000256" key="1">
    <source>
        <dbReference type="SAM" id="Phobius"/>
    </source>
</evidence>
<proteinExistence type="predicted"/>
<feature type="transmembrane region" description="Helical" evidence="1">
    <location>
        <begin position="6"/>
        <end position="33"/>
    </location>
</feature>
<name>A0A2H3GIX8_FUSOX</name>
<gene>
    <name evidence="2" type="ORF">AU210_012152</name>
</gene>
<comment type="caution">
    <text evidence="2">The sequence shown here is derived from an EMBL/GenBank/DDBJ whole genome shotgun (WGS) entry which is preliminary data.</text>
</comment>
<sequence length="814" mass="89436">MTELTVGYVAGIIAFGIVIAQLFCPTAITLIIAGQLRDRETAGTWTTAGRVLQSSLWPTLLRADSTQQKGVRTSISLMTSMVPLLALLISLAGVITPLGLYEQDENASESISATFQYVKDTSTFLQGTSPRDNKTFTRTCNYSPMCLAPCPYTSDVTIISSDGLQSNCSILYGTNTTVPNILHDIYMSGTKKRRTTISNYFDIEWRQITAQYNKNYNNGTPIAVGVFRPLESFALREDIRPVEGLIVDSENGGVGLRNHTLPVGHTQGATWTEDLLFLEPETECVNLNVSIDFEISTSSKSSSGIAVTKLFMTDHGGLVHINKTNPEHDAENNGNKPDLKTRAYQAAWYTNGINMLFMNISDPTDKIKGVKAFDRIDSKIGKKWKLPITEIYHTNYQSLEFFNEFGNMMGVDKLSSNFSKTEQIYDNPYKITAADYDAAKFICQATTLNAPPKLNNTYVSCSLVRGVPNRVDDGPPNLFEDGSKWSSPLYTCASAVKATVKAVTFFHNGTSDSVERLTIKEVKEKEYKNVDDMPLWGVEDSSLGLAQFQPIWGIVDPAFKDLRNISTLRAPSLYMLGSSQENLFGTSGFNPGFSEMNIPGSIVPISALATIVNSRDSSEPVIDFTAQRSMSLWLKWKRLSSSEDSMPMVFKLLWNDLAASALVGSKGVLGARNEDPDQAARVEVIPSVRKIKYHWVFGIPAFILILVIGLITIGVTAMAAVGKSSPDLLRHRLKQVSIGRLLTSVFHTDSSSLIMSPSAWSKDNGNKHIDMAGACPIPGGPPVTIVNHQSQPFNAPPEQFYQAQGYPLQAFTKV</sequence>